<dbReference type="Proteomes" id="UP001108027">
    <property type="component" value="Unassembled WGS sequence"/>
</dbReference>
<sequence length="202" mass="22232">MDYQTLPAMLAFIAVMVGTPGPNNLMLMASGANVGFRRSLPHIAGILAGCQVVLLAIGLGLGPLLARFPPLMVGLRVAGALFLMWLAWQLVRERPRQGQTEPEADRARPLSFWQAALFQWINPKAWMMFLTAVASFTDPARFTPTMTALALGFLVVSAPLISAWSLFGVALRDWLYQGRRLAHFNRVMAALLLATLYPTFMT</sequence>
<evidence type="ECO:0000256" key="4">
    <source>
        <dbReference type="ARBA" id="ARBA00022989"/>
    </source>
</evidence>
<accession>A0A9Q3YP43</accession>
<reference evidence="7" key="1">
    <citation type="submission" date="2021-10" db="EMBL/GenBank/DDBJ databases">
        <title>The diversity and Nitrogen Metabolism of Culturable Nitrate-Utilizing Bacteria Within the Oxygen Minimum Zone of the Changjiang (Yangtze River)Estuary.</title>
        <authorList>
            <person name="Zhang D."/>
            <person name="Zheng J."/>
            <person name="Liu S."/>
            <person name="He W."/>
        </authorList>
    </citation>
    <scope>NUCLEOTIDE SEQUENCE</scope>
    <source>
        <strain evidence="7">FXH-223</strain>
    </source>
</reference>
<gene>
    <name evidence="7" type="ORF">LL252_12510</name>
</gene>
<evidence type="ECO:0000256" key="5">
    <source>
        <dbReference type="ARBA" id="ARBA00023136"/>
    </source>
</evidence>
<dbReference type="GO" id="GO:0033228">
    <property type="term" value="P:cysteine export across plasma membrane"/>
    <property type="evidence" value="ECO:0007669"/>
    <property type="project" value="TreeGrafter"/>
</dbReference>
<protein>
    <submittedName>
        <fullName evidence="7">LysE family translocator</fullName>
    </submittedName>
</protein>
<dbReference type="PANTHER" id="PTHR30086:SF20">
    <property type="entry name" value="ARGININE EXPORTER PROTEIN ARGO-RELATED"/>
    <property type="match status" value="1"/>
</dbReference>
<dbReference type="PANTHER" id="PTHR30086">
    <property type="entry name" value="ARGININE EXPORTER PROTEIN ARGO"/>
    <property type="match status" value="1"/>
</dbReference>
<evidence type="ECO:0000256" key="1">
    <source>
        <dbReference type="ARBA" id="ARBA00004651"/>
    </source>
</evidence>
<evidence type="ECO:0000256" key="6">
    <source>
        <dbReference type="SAM" id="Phobius"/>
    </source>
</evidence>
<feature type="transmembrane region" description="Helical" evidence="6">
    <location>
        <begin position="183"/>
        <end position="200"/>
    </location>
</feature>
<dbReference type="AlphaFoldDB" id="A0A9Q3YP43"/>
<evidence type="ECO:0000256" key="3">
    <source>
        <dbReference type="ARBA" id="ARBA00022692"/>
    </source>
</evidence>
<comment type="subcellular location">
    <subcellularLocation>
        <location evidence="1">Cell membrane</location>
        <topology evidence="1">Multi-pass membrane protein</topology>
    </subcellularLocation>
</comment>
<keyword evidence="4 6" id="KW-1133">Transmembrane helix</keyword>
<dbReference type="InterPro" id="IPR001123">
    <property type="entry name" value="LeuE-type"/>
</dbReference>
<dbReference type="Pfam" id="PF01810">
    <property type="entry name" value="LysE"/>
    <property type="match status" value="1"/>
</dbReference>
<feature type="transmembrane region" description="Helical" evidence="6">
    <location>
        <begin position="39"/>
        <end position="61"/>
    </location>
</feature>
<evidence type="ECO:0000313" key="8">
    <source>
        <dbReference type="Proteomes" id="UP001108027"/>
    </source>
</evidence>
<comment type="caution">
    <text evidence="7">The sequence shown here is derived from an EMBL/GenBank/DDBJ whole genome shotgun (WGS) entry which is preliminary data.</text>
</comment>
<evidence type="ECO:0000313" key="7">
    <source>
        <dbReference type="EMBL" id="MCC4309391.1"/>
    </source>
</evidence>
<keyword evidence="3 6" id="KW-0812">Transmembrane</keyword>
<evidence type="ECO:0000256" key="2">
    <source>
        <dbReference type="ARBA" id="ARBA00022475"/>
    </source>
</evidence>
<keyword evidence="5 6" id="KW-0472">Membrane</keyword>
<feature type="transmembrane region" description="Helical" evidence="6">
    <location>
        <begin position="6"/>
        <end position="27"/>
    </location>
</feature>
<keyword evidence="8" id="KW-1185">Reference proteome</keyword>
<keyword evidence="2" id="KW-1003">Cell membrane</keyword>
<proteinExistence type="predicted"/>
<dbReference type="GO" id="GO:0005886">
    <property type="term" value="C:plasma membrane"/>
    <property type="evidence" value="ECO:0007669"/>
    <property type="project" value="UniProtKB-SubCell"/>
</dbReference>
<dbReference type="EMBL" id="JAJGNA010000015">
    <property type="protein sequence ID" value="MCC4309391.1"/>
    <property type="molecule type" value="Genomic_DNA"/>
</dbReference>
<dbReference type="GO" id="GO:0015171">
    <property type="term" value="F:amino acid transmembrane transporter activity"/>
    <property type="evidence" value="ECO:0007669"/>
    <property type="project" value="TreeGrafter"/>
</dbReference>
<dbReference type="RefSeq" id="WP_204431696.1">
    <property type="nucleotide sequence ID" value="NZ_ARXL01000047.1"/>
</dbReference>
<organism evidence="7 8">
    <name type="scientific">Alloalcanivorax marinus</name>
    <dbReference type="NCBI Taxonomy" id="1177169"/>
    <lineage>
        <taxon>Bacteria</taxon>
        <taxon>Pseudomonadati</taxon>
        <taxon>Pseudomonadota</taxon>
        <taxon>Gammaproteobacteria</taxon>
        <taxon>Oceanospirillales</taxon>
        <taxon>Alcanivoracaceae</taxon>
        <taxon>Alloalcanivorax</taxon>
    </lineage>
</organism>
<feature type="transmembrane region" description="Helical" evidence="6">
    <location>
        <begin position="148"/>
        <end position="171"/>
    </location>
</feature>
<name>A0A9Q3YP43_9GAMM</name>
<feature type="transmembrane region" description="Helical" evidence="6">
    <location>
        <begin position="73"/>
        <end position="91"/>
    </location>
</feature>
<feature type="transmembrane region" description="Helical" evidence="6">
    <location>
        <begin position="112"/>
        <end position="136"/>
    </location>
</feature>